<keyword evidence="2 6" id="KW-0812">Transmembrane</keyword>
<organism evidence="8">
    <name type="scientific">Lotharella oceanica</name>
    <dbReference type="NCBI Taxonomy" id="641309"/>
    <lineage>
        <taxon>Eukaryota</taxon>
        <taxon>Sar</taxon>
        <taxon>Rhizaria</taxon>
        <taxon>Cercozoa</taxon>
        <taxon>Chlorarachniophyceae</taxon>
        <taxon>Lotharella</taxon>
    </lineage>
</organism>
<dbReference type="InterPro" id="IPR037185">
    <property type="entry name" value="EmrE-like"/>
</dbReference>
<feature type="transmembrane region" description="Helical" evidence="6">
    <location>
        <begin position="49"/>
        <end position="70"/>
    </location>
</feature>
<evidence type="ECO:0000256" key="1">
    <source>
        <dbReference type="ARBA" id="ARBA00004141"/>
    </source>
</evidence>
<dbReference type="InterPro" id="IPR004853">
    <property type="entry name" value="Sugar_P_trans_dom"/>
</dbReference>
<keyword evidence="3 6" id="KW-1133">Transmembrane helix</keyword>
<feature type="transmembrane region" description="Helical" evidence="6">
    <location>
        <begin position="269"/>
        <end position="289"/>
    </location>
</feature>
<name>A0A7S2TJY8_9EUKA</name>
<evidence type="ECO:0000313" key="8">
    <source>
        <dbReference type="EMBL" id="CAD9754406.1"/>
    </source>
</evidence>
<protein>
    <recommendedName>
        <fullName evidence="7">Sugar phosphate transporter domain-containing protein</fullName>
    </recommendedName>
</protein>
<feature type="transmembrane region" description="Helical" evidence="6">
    <location>
        <begin position="167"/>
        <end position="191"/>
    </location>
</feature>
<feature type="region of interest" description="Disordered" evidence="5">
    <location>
        <begin position="340"/>
        <end position="362"/>
    </location>
</feature>
<dbReference type="GO" id="GO:0016020">
    <property type="term" value="C:membrane"/>
    <property type="evidence" value="ECO:0007669"/>
    <property type="project" value="UniProtKB-SubCell"/>
</dbReference>
<evidence type="ECO:0000256" key="4">
    <source>
        <dbReference type="ARBA" id="ARBA00023136"/>
    </source>
</evidence>
<sequence length="362" mass="39267">MGKDNQVAKKDNAGCFYTLAVIALLVVCCGESVGFSVFNKYIFSGPLQVPIFVTATHQLFCFMGACMIWAASPRSFYTRTKIDSPAAWTKIMLIPLMFCMNIGMNNLSLQFTTLALNQLIRSFSPVAIALTSFLIEGKTQSLPKALSLTALVGGVIMGVSSSPDFELLGFLICAGSVFGQAMGIVMTAFVMGGTSVKLHVFDVLLYATLPSLVILLPWSYAMGEFDVLRNEIASEGYGPVLGLICAGGSLAFTYNLFCTIFIKMTSSVYYGVTGGFRCALAIVISFFIFPQKITVMGIAGIVVAMSAFVANSFFTMREKLAAQKKITASDDVENRAAEKERLLEADDRDTDYEVTKPQKILK</sequence>
<proteinExistence type="predicted"/>
<feature type="transmembrane region" description="Helical" evidence="6">
    <location>
        <begin position="91"/>
        <end position="109"/>
    </location>
</feature>
<evidence type="ECO:0000256" key="3">
    <source>
        <dbReference type="ARBA" id="ARBA00022989"/>
    </source>
</evidence>
<accession>A0A7S2TJY8</accession>
<evidence type="ECO:0000256" key="6">
    <source>
        <dbReference type="SAM" id="Phobius"/>
    </source>
</evidence>
<dbReference type="AlphaFoldDB" id="A0A7S2TJY8"/>
<dbReference type="PANTHER" id="PTHR11132">
    <property type="entry name" value="SOLUTE CARRIER FAMILY 35"/>
    <property type="match status" value="1"/>
</dbReference>
<reference evidence="8" key="1">
    <citation type="submission" date="2021-01" db="EMBL/GenBank/DDBJ databases">
        <authorList>
            <person name="Corre E."/>
            <person name="Pelletier E."/>
            <person name="Niang G."/>
            <person name="Scheremetjew M."/>
            <person name="Finn R."/>
            <person name="Kale V."/>
            <person name="Holt S."/>
            <person name="Cochrane G."/>
            <person name="Meng A."/>
            <person name="Brown T."/>
            <person name="Cohen L."/>
        </authorList>
    </citation>
    <scope>NUCLEOTIDE SEQUENCE</scope>
    <source>
        <strain evidence="8">CCMP622</strain>
    </source>
</reference>
<evidence type="ECO:0000259" key="7">
    <source>
        <dbReference type="Pfam" id="PF03151"/>
    </source>
</evidence>
<evidence type="ECO:0000256" key="5">
    <source>
        <dbReference type="SAM" id="MobiDB-lite"/>
    </source>
</evidence>
<evidence type="ECO:0000256" key="2">
    <source>
        <dbReference type="ARBA" id="ARBA00022692"/>
    </source>
</evidence>
<feature type="compositionally biased region" description="Basic and acidic residues" evidence="5">
    <location>
        <begin position="340"/>
        <end position="356"/>
    </location>
</feature>
<keyword evidence="4 6" id="KW-0472">Membrane</keyword>
<gene>
    <name evidence="8" type="ORF">LSP00402_LOCUS5201</name>
</gene>
<feature type="transmembrane region" description="Helical" evidence="6">
    <location>
        <begin position="203"/>
        <end position="220"/>
    </location>
</feature>
<dbReference type="EMBL" id="HBHP01008329">
    <property type="protein sequence ID" value="CAD9754406.1"/>
    <property type="molecule type" value="Transcribed_RNA"/>
</dbReference>
<dbReference type="Pfam" id="PF03151">
    <property type="entry name" value="TPT"/>
    <property type="match status" value="1"/>
</dbReference>
<dbReference type="InterPro" id="IPR050186">
    <property type="entry name" value="TPT_transporter"/>
</dbReference>
<feature type="domain" description="Sugar phosphate transporter" evidence="7">
    <location>
        <begin position="30"/>
        <end position="305"/>
    </location>
</feature>
<feature type="transmembrane region" description="Helical" evidence="6">
    <location>
        <begin position="12"/>
        <end position="37"/>
    </location>
</feature>
<dbReference type="SUPFAM" id="SSF103481">
    <property type="entry name" value="Multidrug resistance efflux transporter EmrE"/>
    <property type="match status" value="1"/>
</dbReference>
<feature type="transmembrane region" description="Helical" evidence="6">
    <location>
        <begin position="295"/>
        <end position="314"/>
    </location>
</feature>
<feature type="transmembrane region" description="Helical" evidence="6">
    <location>
        <begin position="240"/>
        <end position="262"/>
    </location>
</feature>
<comment type="subcellular location">
    <subcellularLocation>
        <location evidence="1">Membrane</location>
        <topology evidence="1">Multi-pass membrane protein</topology>
    </subcellularLocation>
</comment>